<protein>
    <recommendedName>
        <fullName evidence="1">Reverse transcriptase domain-containing protein</fullName>
    </recommendedName>
</protein>
<reference evidence="2" key="3">
    <citation type="submission" date="2025-09" db="UniProtKB">
        <authorList>
            <consortium name="Ensembl"/>
        </authorList>
    </citation>
    <scope>IDENTIFICATION</scope>
</reference>
<dbReference type="PANTHER" id="PTHR31635:SF196">
    <property type="entry name" value="REVERSE TRANSCRIPTASE DOMAIN-CONTAINING PROTEIN-RELATED"/>
    <property type="match status" value="1"/>
</dbReference>
<organism evidence="2 3">
    <name type="scientific">Anolis carolinensis</name>
    <name type="common">Green anole</name>
    <name type="synonym">American chameleon</name>
    <dbReference type="NCBI Taxonomy" id="28377"/>
    <lineage>
        <taxon>Eukaryota</taxon>
        <taxon>Metazoa</taxon>
        <taxon>Chordata</taxon>
        <taxon>Craniata</taxon>
        <taxon>Vertebrata</taxon>
        <taxon>Euteleostomi</taxon>
        <taxon>Lepidosauria</taxon>
        <taxon>Squamata</taxon>
        <taxon>Bifurcata</taxon>
        <taxon>Unidentata</taxon>
        <taxon>Episquamata</taxon>
        <taxon>Toxicofera</taxon>
        <taxon>Iguania</taxon>
        <taxon>Dactyloidae</taxon>
        <taxon>Anolis</taxon>
    </lineage>
</organism>
<dbReference type="InterPro" id="IPR043502">
    <property type="entry name" value="DNA/RNA_pol_sf"/>
</dbReference>
<dbReference type="Ensembl" id="ENSACAT00000040725.1">
    <property type="protein sequence ID" value="ENSACAP00000029161.1"/>
    <property type="gene ID" value="ENSACAG00000042647.1"/>
</dbReference>
<evidence type="ECO:0000259" key="1">
    <source>
        <dbReference type="PROSITE" id="PS50878"/>
    </source>
</evidence>
<dbReference type="GeneTree" id="ENSGT01150000286916"/>
<dbReference type="InterPro" id="IPR000477">
    <property type="entry name" value="RT_dom"/>
</dbReference>
<dbReference type="InterPro" id="IPR036691">
    <property type="entry name" value="Endo/exonu/phosph_ase_sf"/>
</dbReference>
<sequence>MGDFNGLMNCEIDRNPGRNSRDKKFKGLLSKDFRNFKEEYDLDDVWRTHHGEEKDYTFYSAKNKSWSRIDMVWTSKSLSPLVQNIKILPRTDTDHNPIEVTLNKKEKHWRWKLDSNLLKRKEDIGKNRALLEEFFKINDNQETPLHIVWDASKATMRGYLIEQGIWKKREKQKQIKIIMEEIEKIEKELKRKPRDSNLLLRLEMTQKKREYFDLEERAKQMNYIKQTHFESANKPGRWLSRKLRKRKEATYIKRIKTGGKYHYLEEDILKQFAQYYKLLYGKDPIEKEKITGYLGKLKLQKITEKEREDLNKEISKKEIQAAIRKLDSSKSPGPDGLTAIYYKVFEGELTPYLLKIMNEIREKGKMPDSWKEALITVIHKENSDPEDIKNYRPISLLNVDYKIFSNIIAERLKIFFKKWIKEEQSGFLPNRNIKDNIRLVVDLLEYHESQNQQEILLLAVDAEKAFDRVNWDYFKLLIQELDMGYHLQNSIEAIYQRQKAKIMVNGKVTEELEIGKGTRQGCPLSPLIFIMTLETLLINIRSNEELQGTTIQGVQYKIQAYADDIICFIGDPAKKGEKWISIIKEYGEVAGLMINMNKTKALAKNINKAKQKLISEKLGIEITPKIKYLGIYISSKNSQLLKNNYDKTWKNIKMDLENWNNLKISLMGRISAVKMSILPKMLFLFQCLPILRSQKIFTTWNKDLSRFIWQGKKTRIKRINLIDDKRRGGFAMPDLKTYYEACNLIWIKDWMQLENKRILTVEGFDLRVGWHSYLWYDKIKIEKNFGNHFIRSTLIKTWDKYKLRMYNKTPIWISPIEAVQRRLLGWSQWPNYETLIKLHGSELRLKSQEELKAENLNITWLQYGQLKEYYKKDKVKGFMGKNNLWDRILFTTGRLISKFIGYYWNGIQR</sequence>
<evidence type="ECO:0000313" key="2">
    <source>
        <dbReference type="Ensembl" id="ENSACAP00000029161.1"/>
    </source>
</evidence>
<dbReference type="SUPFAM" id="SSF56219">
    <property type="entry name" value="DNase I-like"/>
    <property type="match status" value="1"/>
</dbReference>
<keyword evidence="3" id="KW-1185">Reference proteome</keyword>
<evidence type="ECO:0000313" key="3">
    <source>
        <dbReference type="Proteomes" id="UP000001646"/>
    </source>
</evidence>
<dbReference type="Proteomes" id="UP000001646">
    <property type="component" value="Unplaced"/>
</dbReference>
<dbReference type="PROSITE" id="PS50878">
    <property type="entry name" value="RT_POL"/>
    <property type="match status" value="1"/>
</dbReference>
<reference evidence="2" key="1">
    <citation type="submission" date="2009-12" db="EMBL/GenBank/DDBJ databases">
        <title>The Genome Sequence of Anolis carolinensis (Green Anole Lizard).</title>
        <authorList>
            <consortium name="The Genome Sequencing Platform"/>
            <person name="Di Palma F."/>
            <person name="Alfoldi J."/>
            <person name="Heiman D."/>
            <person name="Young S."/>
            <person name="Grabherr M."/>
            <person name="Johnson J."/>
            <person name="Lander E.S."/>
            <person name="Lindblad-Toh K."/>
        </authorList>
    </citation>
    <scope>NUCLEOTIDE SEQUENCE [LARGE SCALE GENOMIC DNA]</scope>
    <source>
        <strain evidence="2">JBL SC #1</strain>
    </source>
</reference>
<dbReference type="CDD" id="cd01650">
    <property type="entry name" value="RT_nLTR_like"/>
    <property type="match status" value="1"/>
</dbReference>
<dbReference type="InParanoid" id="A0A803T1S1"/>
<dbReference type="SUPFAM" id="SSF56672">
    <property type="entry name" value="DNA/RNA polymerases"/>
    <property type="match status" value="1"/>
</dbReference>
<name>A0A803T1S1_ANOCA</name>
<proteinExistence type="predicted"/>
<dbReference type="Pfam" id="PF00078">
    <property type="entry name" value="RVT_1"/>
    <property type="match status" value="1"/>
</dbReference>
<accession>A0A803T1S1</accession>
<dbReference type="PANTHER" id="PTHR31635">
    <property type="entry name" value="REVERSE TRANSCRIPTASE DOMAIN-CONTAINING PROTEIN-RELATED"/>
    <property type="match status" value="1"/>
</dbReference>
<feature type="domain" description="Reverse transcriptase" evidence="1">
    <location>
        <begin position="359"/>
        <end position="633"/>
    </location>
</feature>
<dbReference type="AlphaFoldDB" id="A0A803T1S1"/>
<reference evidence="2" key="2">
    <citation type="submission" date="2025-08" db="UniProtKB">
        <authorList>
            <consortium name="Ensembl"/>
        </authorList>
    </citation>
    <scope>IDENTIFICATION</scope>
</reference>
<dbReference type="Gene3D" id="3.60.10.10">
    <property type="entry name" value="Endonuclease/exonuclease/phosphatase"/>
    <property type="match status" value="1"/>
</dbReference>